<gene>
    <name evidence="2" type="ORF">UFOPK1541_00450</name>
</gene>
<dbReference type="InterPro" id="IPR029044">
    <property type="entry name" value="Nucleotide-diphossugar_trans"/>
</dbReference>
<accession>A0A6J6CSF0</accession>
<dbReference type="PANTHER" id="PTHR43685:SF3">
    <property type="entry name" value="SLR2126 PROTEIN"/>
    <property type="match status" value="1"/>
</dbReference>
<feature type="transmembrane region" description="Helical" evidence="1">
    <location>
        <begin position="404"/>
        <end position="423"/>
    </location>
</feature>
<reference evidence="2" key="1">
    <citation type="submission" date="2020-05" db="EMBL/GenBank/DDBJ databases">
        <authorList>
            <person name="Chiriac C."/>
            <person name="Salcher M."/>
            <person name="Ghai R."/>
            <person name="Kavagutti S V."/>
        </authorList>
    </citation>
    <scope>NUCLEOTIDE SEQUENCE</scope>
</reference>
<feature type="transmembrane region" description="Helical" evidence="1">
    <location>
        <begin position="367"/>
        <end position="392"/>
    </location>
</feature>
<keyword evidence="1" id="KW-0812">Transmembrane</keyword>
<dbReference type="EMBL" id="CAEZTA010000043">
    <property type="protein sequence ID" value="CAB4554104.1"/>
    <property type="molecule type" value="Genomic_DNA"/>
</dbReference>
<evidence type="ECO:0000256" key="1">
    <source>
        <dbReference type="SAM" id="Phobius"/>
    </source>
</evidence>
<proteinExistence type="predicted"/>
<feature type="transmembrane region" description="Helical" evidence="1">
    <location>
        <begin position="330"/>
        <end position="347"/>
    </location>
</feature>
<dbReference type="SUPFAM" id="SSF53448">
    <property type="entry name" value="Nucleotide-diphospho-sugar transferases"/>
    <property type="match status" value="1"/>
</dbReference>
<feature type="transmembrane region" description="Helical" evidence="1">
    <location>
        <begin position="538"/>
        <end position="557"/>
    </location>
</feature>
<name>A0A6J6CSF0_9ZZZZ</name>
<sequence length="953" mass="104343">MDRDTGFGEAVAHAVATLPSSNDPEREWLWIIHDDLSLDRSALENLICEIESRPNVAMAGPKLLGWHDRTHLLEIGISIAANGNRWTGLEPSEYDQGQRDGVHEVLAVSTAGALIRRDVFEQLGGFDPNLDLFRDDVDFGWRVYSAGYAVISVSSAVGFHAEASANERRSVDVAEAFLHRPLLLDRRNAAYVLLVNSSWWRLPFLTVQLLAGSIIRSIGYLFAKLPGYAGDEILAVGALFIHPAELVTARKVRRSQRLVPSGIALRFIPSRWSQLRLAISRTSEWVRSQLFPAEVTEVRTPSILDENLDEEDLLTPASSRNWISLVKRPLIAASLFLFVLSLFWSRLRLGAVSGGALPEQPAGAGAIWNTYFSGWHSIAMGTTTAAPTWLAITAMGATLFFGKVSLLISLVFFLAPLFLALSAHHLMKYFSDNRWLTTSGAVLYAISPVSISAINSGRLSTLMILLLLPILLIAARNWFAIEKMSWRRVFALSLLVAILFAFSPFVFLLGLVLTGFSIYRDYIESSSGVNIVLFNARLYRRIALIVTPFLLCAPWSFELILHPHRLLMDSGFFIQGGGPNLALLGNPGGPGALPWYLLSPLTLVLGISLFSSTRARFIAEIGFISLLLSIIYSSVSITGNGTSVATRLYPGTLMAITTLTAIAAGITVLDKLRDRLISTHINIRHISAAILLAATAIYALSSTVWIVAKVGDAPLQSGREVVLPPFLAVEKDAKTMVIRPRTVGEDVTLNFYLARGGDAILGDPDMAPQNREQLTNAVREIADGSGLTASTTFAVHGIKYLFLKNPADENLVRIIDGLGGFTRASSTNAGIVWKIVGNTGRVLFTNSDGKTSVLPVSQFEFAVTVPEPGILTLTENYAQGWRAMQEGQRLDRKRSVDNLPSFEVTKSGPVSILYDGTIRRAWVSLQTIIFITVIVLALPAGRRRREIEDSELA</sequence>
<feature type="transmembrane region" description="Helical" evidence="1">
    <location>
        <begin position="689"/>
        <end position="708"/>
    </location>
</feature>
<feature type="transmembrane region" description="Helical" evidence="1">
    <location>
        <begin position="921"/>
        <end position="940"/>
    </location>
</feature>
<keyword evidence="1" id="KW-0472">Membrane</keyword>
<evidence type="ECO:0000313" key="2">
    <source>
        <dbReference type="EMBL" id="CAB4554104.1"/>
    </source>
</evidence>
<dbReference type="InterPro" id="IPR050834">
    <property type="entry name" value="Glycosyltransf_2"/>
</dbReference>
<dbReference type="Pfam" id="PF13641">
    <property type="entry name" value="Glyco_tranf_2_3"/>
    <property type="match status" value="1"/>
</dbReference>
<feature type="transmembrane region" description="Helical" evidence="1">
    <location>
        <begin position="435"/>
        <end position="454"/>
    </location>
</feature>
<feature type="transmembrane region" description="Helical" evidence="1">
    <location>
        <begin position="491"/>
        <end position="518"/>
    </location>
</feature>
<feature type="transmembrane region" description="Helical" evidence="1">
    <location>
        <begin position="617"/>
        <end position="637"/>
    </location>
</feature>
<dbReference type="PANTHER" id="PTHR43685">
    <property type="entry name" value="GLYCOSYLTRANSFERASE"/>
    <property type="match status" value="1"/>
</dbReference>
<dbReference type="AlphaFoldDB" id="A0A6J6CSF0"/>
<dbReference type="Gene3D" id="3.90.550.10">
    <property type="entry name" value="Spore Coat Polysaccharide Biosynthesis Protein SpsA, Chain A"/>
    <property type="match status" value="1"/>
</dbReference>
<keyword evidence="1" id="KW-1133">Transmembrane helix</keyword>
<feature type="transmembrane region" description="Helical" evidence="1">
    <location>
        <begin position="649"/>
        <end position="669"/>
    </location>
</feature>
<feature type="transmembrane region" description="Helical" evidence="1">
    <location>
        <begin position="593"/>
        <end position="610"/>
    </location>
</feature>
<organism evidence="2">
    <name type="scientific">freshwater metagenome</name>
    <dbReference type="NCBI Taxonomy" id="449393"/>
    <lineage>
        <taxon>unclassified sequences</taxon>
        <taxon>metagenomes</taxon>
        <taxon>ecological metagenomes</taxon>
    </lineage>
</organism>
<protein>
    <submittedName>
        <fullName evidence="2">Unannotated protein</fullName>
    </submittedName>
</protein>
<feature type="transmembrane region" description="Helical" evidence="1">
    <location>
        <begin position="461"/>
        <end position="479"/>
    </location>
</feature>